<dbReference type="KEGG" id="ddh:Desde_3353"/>
<keyword evidence="2" id="KW-0479">Metal-binding</keyword>
<evidence type="ECO:0000256" key="3">
    <source>
        <dbReference type="ARBA" id="ARBA00023004"/>
    </source>
</evidence>
<protein>
    <submittedName>
        <fullName evidence="6">CoA-substrate-specific enzyme activase, putative</fullName>
    </submittedName>
</protein>
<dbReference type="PANTHER" id="PTHR32329">
    <property type="entry name" value="BIFUNCTIONAL PROTEIN [INCLUDES 2-HYDROXYACYL-COA DEHYDRATASE (N-TER) AND ITS ACTIVATOR DOMAIN (C_TERM)-RELATED"/>
    <property type="match status" value="1"/>
</dbReference>
<organism evidence="6 7">
    <name type="scientific">Desulfitobacterium dehalogenans (strain ATCC 51507 / DSM 9161 / JW/IU-DC1)</name>
    <dbReference type="NCBI Taxonomy" id="756499"/>
    <lineage>
        <taxon>Bacteria</taxon>
        <taxon>Bacillati</taxon>
        <taxon>Bacillota</taxon>
        <taxon>Clostridia</taxon>
        <taxon>Eubacteriales</taxon>
        <taxon>Desulfitobacteriaceae</taxon>
        <taxon>Desulfitobacterium</taxon>
    </lineage>
</organism>
<dbReference type="HOGENOM" id="CLU_066597_0_0_9"/>
<dbReference type="Pfam" id="PF01869">
    <property type="entry name" value="BcrAD_BadFG"/>
    <property type="match status" value="1"/>
</dbReference>
<dbReference type="eggNOG" id="COG1924">
    <property type="taxonomic scope" value="Bacteria"/>
</dbReference>
<proteinExistence type="predicted"/>
<evidence type="ECO:0000256" key="2">
    <source>
        <dbReference type="ARBA" id="ARBA00022723"/>
    </source>
</evidence>
<dbReference type="NCBIfam" id="TIGR00241">
    <property type="entry name" value="CoA_E_activ"/>
    <property type="match status" value="1"/>
</dbReference>
<dbReference type="GO" id="GO:0051536">
    <property type="term" value="F:iron-sulfur cluster binding"/>
    <property type="evidence" value="ECO:0007669"/>
    <property type="project" value="UniProtKB-KW"/>
</dbReference>
<evidence type="ECO:0000259" key="5">
    <source>
        <dbReference type="Pfam" id="PF01869"/>
    </source>
</evidence>
<dbReference type="AlphaFoldDB" id="I4ACF5"/>
<dbReference type="OrthoDB" id="9778513at2"/>
<dbReference type="InterPro" id="IPR051805">
    <property type="entry name" value="Dehydratase_Activator_Redct"/>
</dbReference>
<dbReference type="InterPro" id="IPR043129">
    <property type="entry name" value="ATPase_NBD"/>
</dbReference>
<evidence type="ECO:0000313" key="7">
    <source>
        <dbReference type="Proteomes" id="UP000006053"/>
    </source>
</evidence>
<comment type="cofactor">
    <cofactor evidence="1">
        <name>[4Fe-4S] cluster</name>
        <dbReference type="ChEBI" id="CHEBI:49883"/>
    </cofactor>
</comment>
<evidence type="ECO:0000256" key="1">
    <source>
        <dbReference type="ARBA" id="ARBA00001966"/>
    </source>
</evidence>
<dbReference type="InterPro" id="IPR008275">
    <property type="entry name" value="CoA_E_activase_dom"/>
</dbReference>
<accession>I4ACF5</accession>
<feature type="domain" description="ATPase BadF/BadG/BcrA/BcrD type" evidence="5">
    <location>
        <begin position="6"/>
        <end position="253"/>
    </location>
</feature>
<keyword evidence="3" id="KW-0408">Iron</keyword>
<dbReference type="EMBL" id="CP003348">
    <property type="protein sequence ID" value="AFM01640.1"/>
    <property type="molecule type" value="Genomic_DNA"/>
</dbReference>
<evidence type="ECO:0000313" key="6">
    <source>
        <dbReference type="EMBL" id="AFM01640.1"/>
    </source>
</evidence>
<dbReference type="SUPFAM" id="SSF53067">
    <property type="entry name" value="Actin-like ATPase domain"/>
    <property type="match status" value="1"/>
</dbReference>
<dbReference type="Proteomes" id="UP000006053">
    <property type="component" value="Chromosome"/>
</dbReference>
<dbReference type="InterPro" id="IPR002731">
    <property type="entry name" value="ATPase_BadF"/>
</dbReference>
<name>I4ACF5_DESDJ</name>
<sequence length="265" mass="28454">MKKIFVGIDSGSTMCKSVVMSGERIIDTLAVKTGWNPQTSAEESLAILRERNGLDSQEISVAATGYGREAIDFADYTMTEITCHAFGGVYLMPDIQGIIDIGGQDSKVIQIQGGKPVNFLMNDKCAAGTGRFLKMACDILEIPLEQIDEFTDPHQAVPINSMCTVFAESEIIGLLAMQKDRAQIMAGVLQSIARKIQQQAGRIEFTADQPILMTGGLSRSGLLMDTIARHIGYEVKSCPHAVYAGAIGACLSAAQKSQNSKTRGG</sequence>
<keyword evidence="4" id="KW-0411">Iron-sulfur</keyword>
<reference evidence="7" key="1">
    <citation type="submission" date="2012-06" db="EMBL/GenBank/DDBJ databases">
        <title>Complete sequence of Desulfitobacterium dehalogenans ATCC 51507.</title>
        <authorList>
            <person name="Lucas S."/>
            <person name="Han J."/>
            <person name="Lapidus A."/>
            <person name="Cheng J.-F."/>
            <person name="Goodwin L."/>
            <person name="Pitluck S."/>
            <person name="Peters L."/>
            <person name="Ovchinnikova G."/>
            <person name="Teshima H."/>
            <person name="Detter J.C."/>
            <person name="Han C."/>
            <person name="Tapia R."/>
            <person name="Land M."/>
            <person name="Hauser L."/>
            <person name="Kyrpides N."/>
            <person name="Ivanova N."/>
            <person name="Pagani I."/>
            <person name="Kruse T."/>
            <person name="de Vos W.M."/>
            <person name="Smidt H."/>
            <person name="Woyke T."/>
        </authorList>
    </citation>
    <scope>NUCLEOTIDE SEQUENCE [LARGE SCALE GENOMIC DNA]</scope>
    <source>
        <strain evidence="7">ATCC 51507 / DSM 9161 / JW/IU-DC1</strain>
    </source>
</reference>
<dbReference type="PANTHER" id="PTHR32329:SF2">
    <property type="entry name" value="BIFUNCTIONAL PROTEIN [INCLUDES 2-HYDROXYACYL-COA DEHYDRATASE (N-TER) AND ITS ACTIVATOR DOMAIN (C_TERM)"/>
    <property type="match status" value="1"/>
</dbReference>
<reference evidence="6 7" key="2">
    <citation type="journal article" date="2015" name="J. Bacteriol.">
        <title>Genomic, proteomic, and biochemical analysis of the organohalide respiratory pathway in Desulfitobacterium dehalogenans.</title>
        <authorList>
            <person name="Kruse T."/>
            <person name="van de Pas B.A."/>
            <person name="Atteia A."/>
            <person name="Krab K."/>
            <person name="Hagen W.R."/>
            <person name="Goodwin L."/>
            <person name="Chain P."/>
            <person name="Boeren S."/>
            <person name="Maphosa F."/>
            <person name="Schraa G."/>
            <person name="de Vos W.M."/>
            <person name="van der Oost J."/>
            <person name="Smidt H."/>
            <person name="Stams A.J."/>
        </authorList>
    </citation>
    <scope>NUCLEOTIDE SEQUENCE [LARGE SCALE GENOMIC DNA]</scope>
    <source>
        <strain evidence="7">ATCC 51507 / DSM 9161 / JW/IU-DC1</strain>
    </source>
</reference>
<keyword evidence="7" id="KW-1185">Reference proteome</keyword>
<dbReference type="Gene3D" id="3.30.420.40">
    <property type="match status" value="2"/>
</dbReference>
<dbReference type="GO" id="GO:0046872">
    <property type="term" value="F:metal ion binding"/>
    <property type="evidence" value="ECO:0007669"/>
    <property type="project" value="UniProtKB-KW"/>
</dbReference>
<gene>
    <name evidence="6" type="ordered locus">Desde_3353</name>
</gene>
<evidence type="ECO:0000256" key="4">
    <source>
        <dbReference type="ARBA" id="ARBA00023014"/>
    </source>
</evidence>
<dbReference type="RefSeq" id="WP_014795116.1">
    <property type="nucleotide sequence ID" value="NC_018017.1"/>
</dbReference>
<dbReference type="STRING" id="756499.Desde_3353"/>